<organism evidence="2 3">
    <name type="scientific">Racocetra fulgida</name>
    <dbReference type="NCBI Taxonomy" id="60492"/>
    <lineage>
        <taxon>Eukaryota</taxon>
        <taxon>Fungi</taxon>
        <taxon>Fungi incertae sedis</taxon>
        <taxon>Mucoromycota</taxon>
        <taxon>Glomeromycotina</taxon>
        <taxon>Glomeromycetes</taxon>
        <taxon>Diversisporales</taxon>
        <taxon>Gigasporaceae</taxon>
        <taxon>Racocetra</taxon>
    </lineage>
</organism>
<name>A0A9N9JRX5_9GLOM</name>
<keyword evidence="3" id="KW-1185">Reference proteome</keyword>
<dbReference type="AlphaFoldDB" id="A0A9N9JRX5"/>
<sequence length="67" mass="7952">KLDIIAYYERNKNEMSIKAISKVFNIQPRQLHKWITKKDELNTSSLKAFKLHNGKQPSYLQIETTLF</sequence>
<dbReference type="GO" id="GO:0003677">
    <property type="term" value="F:DNA binding"/>
    <property type="evidence" value="ECO:0007669"/>
    <property type="project" value="InterPro"/>
</dbReference>
<dbReference type="Pfam" id="PF04218">
    <property type="entry name" value="CENP-B_N"/>
    <property type="match status" value="1"/>
</dbReference>
<evidence type="ECO:0000313" key="3">
    <source>
        <dbReference type="Proteomes" id="UP000789396"/>
    </source>
</evidence>
<reference evidence="2" key="1">
    <citation type="submission" date="2021-06" db="EMBL/GenBank/DDBJ databases">
        <authorList>
            <person name="Kallberg Y."/>
            <person name="Tangrot J."/>
            <person name="Rosling A."/>
        </authorList>
    </citation>
    <scope>NUCLEOTIDE SEQUENCE</scope>
    <source>
        <strain evidence="2">IN212</strain>
    </source>
</reference>
<evidence type="ECO:0000313" key="2">
    <source>
        <dbReference type="EMBL" id="CAG8793243.1"/>
    </source>
</evidence>
<feature type="non-terminal residue" evidence="2">
    <location>
        <position position="67"/>
    </location>
</feature>
<feature type="domain" description="HTH psq-type" evidence="1">
    <location>
        <begin position="1"/>
        <end position="41"/>
    </location>
</feature>
<proteinExistence type="predicted"/>
<dbReference type="InterPro" id="IPR007889">
    <property type="entry name" value="HTH_Psq"/>
</dbReference>
<accession>A0A9N9JRX5</accession>
<comment type="caution">
    <text evidence="2">The sequence shown here is derived from an EMBL/GenBank/DDBJ whole genome shotgun (WGS) entry which is preliminary data.</text>
</comment>
<gene>
    <name evidence="2" type="ORF">RFULGI_LOCUS16962</name>
</gene>
<feature type="non-terminal residue" evidence="2">
    <location>
        <position position="1"/>
    </location>
</feature>
<dbReference type="Gene3D" id="1.10.10.60">
    <property type="entry name" value="Homeodomain-like"/>
    <property type="match status" value="1"/>
</dbReference>
<dbReference type="Proteomes" id="UP000789396">
    <property type="component" value="Unassembled WGS sequence"/>
</dbReference>
<evidence type="ECO:0000259" key="1">
    <source>
        <dbReference type="Pfam" id="PF04218"/>
    </source>
</evidence>
<protein>
    <submittedName>
        <fullName evidence="2">2824_t:CDS:1</fullName>
    </submittedName>
</protein>
<dbReference type="EMBL" id="CAJVPZ010063410">
    <property type="protein sequence ID" value="CAG8793243.1"/>
    <property type="molecule type" value="Genomic_DNA"/>
</dbReference>